<evidence type="ECO:0000256" key="1">
    <source>
        <dbReference type="SAM" id="MobiDB-lite"/>
    </source>
</evidence>
<dbReference type="Proteomes" id="UP000663881">
    <property type="component" value="Unassembled WGS sequence"/>
</dbReference>
<organism evidence="2 3">
    <name type="scientific">Adineta steineri</name>
    <dbReference type="NCBI Taxonomy" id="433720"/>
    <lineage>
        <taxon>Eukaryota</taxon>
        <taxon>Metazoa</taxon>
        <taxon>Spiralia</taxon>
        <taxon>Gnathifera</taxon>
        <taxon>Rotifera</taxon>
        <taxon>Eurotatoria</taxon>
        <taxon>Bdelloidea</taxon>
        <taxon>Adinetida</taxon>
        <taxon>Adinetidae</taxon>
        <taxon>Adineta</taxon>
    </lineage>
</organism>
<comment type="caution">
    <text evidence="2">The sequence shown here is derived from an EMBL/GenBank/DDBJ whole genome shotgun (WGS) entry which is preliminary data.</text>
</comment>
<dbReference type="AlphaFoldDB" id="A0A820FEW1"/>
<sequence>MPLFSFDMSNNEDHPENLSSSSDEDDTTSSSSSTSSDDDDDDEQIDEESDDNLSSLTPKQAYLSLETKRKTLGKRLLELRDE</sequence>
<feature type="non-terminal residue" evidence="2">
    <location>
        <position position="82"/>
    </location>
</feature>
<name>A0A820FEW1_9BILA</name>
<evidence type="ECO:0000313" key="2">
    <source>
        <dbReference type="EMBL" id="CAF4260617.1"/>
    </source>
</evidence>
<evidence type="ECO:0000313" key="3">
    <source>
        <dbReference type="Proteomes" id="UP000663881"/>
    </source>
</evidence>
<dbReference type="EMBL" id="CAJOAY010013072">
    <property type="protein sequence ID" value="CAF4260617.1"/>
    <property type="molecule type" value="Genomic_DNA"/>
</dbReference>
<protein>
    <submittedName>
        <fullName evidence="2">Uncharacterized protein</fullName>
    </submittedName>
</protein>
<accession>A0A820FEW1</accession>
<proteinExistence type="predicted"/>
<reference evidence="2" key="1">
    <citation type="submission" date="2021-02" db="EMBL/GenBank/DDBJ databases">
        <authorList>
            <person name="Nowell W R."/>
        </authorList>
    </citation>
    <scope>NUCLEOTIDE SEQUENCE</scope>
</reference>
<feature type="region of interest" description="Disordered" evidence="1">
    <location>
        <begin position="1"/>
        <end position="60"/>
    </location>
</feature>
<feature type="compositionally biased region" description="Acidic residues" evidence="1">
    <location>
        <begin position="36"/>
        <end position="51"/>
    </location>
</feature>
<gene>
    <name evidence="2" type="ORF">OKA104_LOCUS44106</name>
</gene>